<feature type="transmembrane region" description="Helical" evidence="8">
    <location>
        <begin position="189"/>
        <end position="207"/>
    </location>
</feature>
<keyword evidence="6 8" id="KW-0472">Membrane</keyword>
<keyword evidence="10" id="KW-1185">Reference proteome</keyword>
<feature type="transmembrane region" description="Helical" evidence="8">
    <location>
        <begin position="156"/>
        <end position="182"/>
    </location>
</feature>
<feature type="compositionally biased region" description="Basic and acidic residues" evidence="7">
    <location>
        <begin position="258"/>
        <end position="267"/>
    </location>
</feature>
<dbReference type="Pfam" id="PF16913">
    <property type="entry name" value="PUNUT"/>
    <property type="match status" value="1"/>
</dbReference>
<dbReference type="EMBL" id="OY731406">
    <property type="protein sequence ID" value="CAJ1975970.1"/>
    <property type="molecule type" value="Genomic_DNA"/>
</dbReference>
<keyword evidence="3" id="KW-0813">Transport</keyword>
<feature type="transmembrane region" description="Helical" evidence="8">
    <location>
        <begin position="213"/>
        <end position="232"/>
    </location>
</feature>
<dbReference type="PANTHER" id="PTHR31376:SF63">
    <property type="entry name" value="PURINE PERMEASE-RELATED"/>
    <property type="match status" value="1"/>
</dbReference>
<feature type="transmembrane region" description="Helical" evidence="8">
    <location>
        <begin position="81"/>
        <end position="99"/>
    </location>
</feature>
<proteinExistence type="inferred from homology"/>
<evidence type="ECO:0000256" key="2">
    <source>
        <dbReference type="ARBA" id="ARBA00006213"/>
    </source>
</evidence>
<accession>A0AA86W0X8</accession>
<dbReference type="GO" id="GO:0005345">
    <property type="term" value="F:purine nucleobase transmembrane transporter activity"/>
    <property type="evidence" value="ECO:0007669"/>
    <property type="project" value="UniProtKB-ARBA"/>
</dbReference>
<organism evidence="9 10">
    <name type="scientific">Sphenostylis stenocarpa</name>
    <dbReference type="NCBI Taxonomy" id="92480"/>
    <lineage>
        <taxon>Eukaryota</taxon>
        <taxon>Viridiplantae</taxon>
        <taxon>Streptophyta</taxon>
        <taxon>Embryophyta</taxon>
        <taxon>Tracheophyta</taxon>
        <taxon>Spermatophyta</taxon>
        <taxon>Magnoliopsida</taxon>
        <taxon>eudicotyledons</taxon>
        <taxon>Gunneridae</taxon>
        <taxon>Pentapetalae</taxon>
        <taxon>rosids</taxon>
        <taxon>fabids</taxon>
        <taxon>Fabales</taxon>
        <taxon>Fabaceae</taxon>
        <taxon>Papilionoideae</taxon>
        <taxon>50 kb inversion clade</taxon>
        <taxon>NPAAA clade</taxon>
        <taxon>indigoferoid/millettioid clade</taxon>
        <taxon>Phaseoleae</taxon>
        <taxon>Sphenostylis</taxon>
    </lineage>
</organism>
<dbReference type="Gramene" id="rna-AYBTSS11_LOCUS28097">
    <property type="protein sequence ID" value="CAJ1975970.1"/>
    <property type="gene ID" value="gene-AYBTSS11_LOCUS28097"/>
</dbReference>
<keyword evidence="5 8" id="KW-1133">Transmembrane helix</keyword>
<evidence type="ECO:0008006" key="11">
    <source>
        <dbReference type="Google" id="ProtNLM"/>
    </source>
</evidence>
<dbReference type="GO" id="GO:0016020">
    <property type="term" value="C:membrane"/>
    <property type="evidence" value="ECO:0007669"/>
    <property type="project" value="UniProtKB-SubCell"/>
</dbReference>
<dbReference type="Proteomes" id="UP001189624">
    <property type="component" value="Chromosome 9"/>
</dbReference>
<feature type="region of interest" description="Disordered" evidence="7">
    <location>
        <begin position="245"/>
        <end position="267"/>
    </location>
</feature>
<comment type="subcellular location">
    <subcellularLocation>
        <location evidence="1">Membrane</location>
    </subcellularLocation>
</comment>
<dbReference type="PANTHER" id="PTHR31376">
    <property type="entry name" value="OS09G0467300 PROTEIN-RELATED"/>
    <property type="match status" value="1"/>
</dbReference>
<evidence type="ECO:0000256" key="7">
    <source>
        <dbReference type="SAM" id="MobiDB-lite"/>
    </source>
</evidence>
<name>A0AA86W0X8_9FABA</name>
<feature type="transmembrane region" description="Helical" evidence="8">
    <location>
        <begin position="120"/>
        <end position="136"/>
    </location>
</feature>
<protein>
    <recommendedName>
        <fullName evidence="11">Purine permease 4</fullName>
    </recommendedName>
</protein>
<evidence type="ECO:0000313" key="9">
    <source>
        <dbReference type="EMBL" id="CAJ1975970.1"/>
    </source>
</evidence>
<sequence>MAASSQSTSLHHQFLNTTTVQNGTNDIETVYTEEALPNLTSFMENKDENEEDQKSTANRSSIILALDSSHEKPEGLTSRNYFIGFSCTIGAGLLFSLYLPVMEKIYKRVYCYQMVMEMQLIMEIAATALATVGMAWDGGFSDMKEEAERVFDKGTTAYWVTVISTVVTWQCCFMGTAGMVFLTSSLTGGICSTALLSINVLGGVLVYKDAFGGFKAVSTVLCIWGFCSYVYGMYIKLKKNKSENERRSTSSGSSTELIPRRNPDETI</sequence>
<evidence type="ECO:0000256" key="4">
    <source>
        <dbReference type="ARBA" id="ARBA00022692"/>
    </source>
</evidence>
<evidence type="ECO:0000256" key="8">
    <source>
        <dbReference type="SAM" id="Phobius"/>
    </source>
</evidence>
<evidence type="ECO:0000256" key="1">
    <source>
        <dbReference type="ARBA" id="ARBA00004370"/>
    </source>
</evidence>
<dbReference type="AlphaFoldDB" id="A0AA86W0X8"/>
<evidence type="ECO:0000313" key="10">
    <source>
        <dbReference type="Proteomes" id="UP001189624"/>
    </source>
</evidence>
<comment type="similarity">
    <text evidence="2">Belongs to the purine permeases (TC 2.A.7.14) family.</text>
</comment>
<evidence type="ECO:0000256" key="3">
    <source>
        <dbReference type="ARBA" id="ARBA00022448"/>
    </source>
</evidence>
<evidence type="ECO:0000256" key="6">
    <source>
        <dbReference type="ARBA" id="ARBA00023136"/>
    </source>
</evidence>
<dbReference type="GO" id="GO:0015211">
    <property type="term" value="F:purine nucleoside transmembrane transporter activity"/>
    <property type="evidence" value="ECO:0007669"/>
    <property type="project" value="InterPro"/>
</dbReference>
<keyword evidence="4 8" id="KW-0812">Transmembrane</keyword>
<evidence type="ECO:0000256" key="5">
    <source>
        <dbReference type="ARBA" id="ARBA00022989"/>
    </source>
</evidence>
<dbReference type="InterPro" id="IPR030182">
    <property type="entry name" value="PUP_plant"/>
</dbReference>
<gene>
    <name evidence="9" type="ORF">AYBTSS11_LOCUS28097</name>
</gene>
<reference evidence="9" key="1">
    <citation type="submission" date="2023-10" db="EMBL/GenBank/DDBJ databases">
        <authorList>
            <person name="Domelevo Entfellner J.-B."/>
        </authorList>
    </citation>
    <scope>NUCLEOTIDE SEQUENCE</scope>
</reference>